<sequence>MKQSYYTFKDYLFFLNNFVIRWKKTTDNPEFNVHYGTEDCEISTFANYNVDDVRFITEGDLYNNNVPGRNAQRIEEIEMQNSDLNGDKSAKSSPAKCVPCVIEPVVDLEIRSMNDEDKENGKKAHI</sequence>
<proteinExistence type="predicted"/>
<evidence type="ECO:0000313" key="1">
    <source>
        <dbReference type="EMBL" id="OXU20495.1"/>
    </source>
</evidence>
<evidence type="ECO:0000313" key="2">
    <source>
        <dbReference type="Proteomes" id="UP000215335"/>
    </source>
</evidence>
<reference evidence="1 2" key="1">
    <citation type="journal article" date="2017" name="Curr. Biol.">
        <title>The Evolution of Venom by Co-option of Single-Copy Genes.</title>
        <authorList>
            <person name="Martinson E.O."/>
            <person name="Mrinalini"/>
            <person name="Kelkar Y.D."/>
            <person name="Chang C.H."/>
            <person name="Werren J.H."/>
        </authorList>
    </citation>
    <scope>NUCLEOTIDE SEQUENCE [LARGE SCALE GENOMIC DNA]</scope>
    <source>
        <strain evidence="1 2">Alberta</strain>
        <tissue evidence="1">Whole body</tissue>
    </source>
</reference>
<organism evidence="1 2">
    <name type="scientific">Trichomalopsis sarcophagae</name>
    <dbReference type="NCBI Taxonomy" id="543379"/>
    <lineage>
        <taxon>Eukaryota</taxon>
        <taxon>Metazoa</taxon>
        <taxon>Ecdysozoa</taxon>
        <taxon>Arthropoda</taxon>
        <taxon>Hexapoda</taxon>
        <taxon>Insecta</taxon>
        <taxon>Pterygota</taxon>
        <taxon>Neoptera</taxon>
        <taxon>Endopterygota</taxon>
        <taxon>Hymenoptera</taxon>
        <taxon>Apocrita</taxon>
        <taxon>Proctotrupomorpha</taxon>
        <taxon>Chalcidoidea</taxon>
        <taxon>Pteromalidae</taxon>
        <taxon>Pteromalinae</taxon>
        <taxon>Trichomalopsis</taxon>
    </lineage>
</organism>
<gene>
    <name evidence="1" type="ORF">TSAR_004230</name>
</gene>
<dbReference type="Proteomes" id="UP000215335">
    <property type="component" value="Unassembled WGS sequence"/>
</dbReference>
<comment type="caution">
    <text evidence="1">The sequence shown here is derived from an EMBL/GenBank/DDBJ whole genome shotgun (WGS) entry which is preliminary data.</text>
</comment>
<name>A0A232EQ50_9HYME</name>
<keyword evidence="2" id="KW-1185">Reference proteome</keyword>
<dbReference type="AlphaFoldDB" id="A0A232EQ50"/>
<dbReference type="EMBL" id="NNAY01002821">
    <property type="protein sequence ID" value="OXU20495.1"/>
    <property type="molecule type" value="Genomic_DNA"/>
</dbReference>
<protein>
    <submittedName>
        <fullName evidence="1">Uncharacterized protein</fullName>
    </submittedName>
</protein>
<accession>A0A232EQ50</accession>